<dbReference type="GeneID" id="5974033"/>
<dbReference type="InParanoid" id="Q0UN84"/>
<dbReference type="Proteomes" id="UP000001055">
    <property type="component" value="Unassembled WGS sequence"/>
</dbReference>
<feature type="region of interest" description="Disordered" evidence="1">
    <location>
        <begin position="14"/>
        <end position="36"/>
    </location>
</feature>
<name>Q0UN84_PHANO</name>
<dbReference type="KEGG" id="pno:SNOG_06780"/>
<reference evidence="3" key="1">
    <citation type="journal article" date="2007" name="Plant Cell">
        <title>Dothideomycete-plant interactions illuminated by genome sequencing and EST analysis of the wheat pathogen Stagonospora nodorum.</title>
        <authorList>
            <person name="Hane J.K."/>
            <person name="Lowe R.G."/>
            <person name="Solomon P.S."/>
            <person name="Tan K.C."/>
            <person name="Schoch C.L."/>
            <person name="Spatafora J.W."/>
            <person name="Crous P.W."/>
            <person name="Kodira C."/>
            <person name="Birren B.W."/>
            <person name="Galagan J.E."/>
            <person name="Torriani S.F."/>
            <person name="McDonald B.A."/>
            <person name="Oliver R.P."/>
        </authorList>
    </citation>
    <scope>NUCLEOTIDE SEQUENCE [LARGE SCALE GENOMIC DNA]</scope>
    <source>
        <strain evidence="3">SN15 / ATCC MYA-4574 / FGSC 10173</strain>
    </source>
</reference>
<organism evidence="2 3">
    <name type="scientific">Phaeosphaeria nodorum (strain SN15 / ATCC MYA-4574 / FGSC 10173)</name>
    <name type="common">Glume blotch fungus</name>
    <name type="synonym">Parastagonospora nodorum</name>
    <dbReference type="NCBI Taxonomy" id="321614"/>
    <lineage>
        <taxon>Eukaryota</taxon>
        <taxon>Fungi</taxon>
        <taxon>Dikarya</taxon>
        <taxon>Ascomycota</taxon>
        <taxon>Pezizomycotina</taxon>
        <taxon>Dothideomycetes</taxon>
        <taxon>Pleosporomycetidae</taxon>
        <taxon>Pleosporales</taxon>
        <taxon>Pleosporineae</taxon>
        <taxon>Phaeosphaeriaceae</taxon>
        <taxon>Parastagonospora</taxon>
    </lineage>
</organism>
<gene>
    <name evidence="2" type="ORF">SNOG_06780</name>
</gene>
<dbReference type="HOGENOM" id="CLU_1876167_0_0_1"/>
<accession>Q0UN84</accession>
<evidence type="ECO:0000313" key="3">
    <source>
        <dbReference type="Proteomes" id="UP000001055"/>
    </source>
</evidence>
<evidence type="ECO:0000313" key="2">
    <source>
        <dbReference type="EMBL" id="EAT85431.1"/>
    </source>
</evidence>
<dbReference type="RefSeq" id="XP_001797143.1">
    <property type="nucleotide sequence ID" value="XM_001797091.1"/>
</dbReference>
<dbReference type="EMBL" id="CH445334">
    <property type="protein sequence ID" value="EAT85431.1"/>
    <property type="molecule type" value="Genomic_DNA"/>
</dbReference>
<evidence type="ECO:0000256" key="1">
    <source>
        <dbReference type="SAM" id="MobiDB-lite"/>
    </source>
</evidence>
<proteinExistence type="predicted"/>
<protein>
    <submittedName>
        <fullName evidence="2">Uncharacterized protein</fullName>
    </submittedName>
</protein>
<sequence length="136" mass="14539">MLVCVSQIDVGSVEKRRGGSGNDDETLPFPASQGRGDFTVPSQAKLISSAPGLIPNNPSADTPALPIAYSIRIACCELRDRIHTAQSRYLTFLSAFRHAAHKAPTKAAKTSLSPARPDYIASADAPRMLNNLPNHT</sequence>
<dbReference type="AlphaFoldDB" id="Q0UN84"/>